<evidence type="ECO:0000313" key="2">
    <source>
        <dbReference type="EMBL" id="MBJ3762242.1"/>
    </source>
</evidence>
<dbReference type="RefSeq" id="WP_198915415.1">
    <property type="nucleotide sequence ID" value="NZ_JAEKPD010000005.1"/>
</dbReference>
<accession>A0A934M980</accession>
<feature type="transmembrane region" description="Helical" evidence="1">
    <location>
        <begin position="62"/>
        <end position="83"/>
    </location>
</feature>
<sequence>MSTKAKTFRRTLAAQVQWVASSLVAVAALALGLATLAGVLGYLPVLTLPLQFGDTIYPQAGLAIQVGLAIFLLAVVACLPSGLRVLDLERTHRDFSITMSDVAEAYRICHAADRQGVFTLSEQFDAVKERILYLRQHPDLGNLEPDVLEAASEMSYASRDLAETYSDENVARARGFLAHRQEEAALFEDRFERALKICRDLRRQRDAVAMDGDMMDSRMSQLEDEFGDLLRDLGFTRSRTAHNIIAMPAAAHKGMAAE</sequence>
<feature type="transmembrane region" description="Helical" evidence="1">
    <location>
        <begin position="20"/>
        <end position="42"/>
    </location>
</feature>
<dbReference type="AlphaFoldDB" id="A0A934M980"/>
<organism evidence="2 3">
    <name type="scientific">Palleronia pontilimi</name>
    <dbReference type="NCBI Taxonomy" id="1964209"/>
    <lineage>
        <taxon>Bacteria</taxon>
        <taxon>Pseudomonadati</taxon>
        <taxon>Pseudomonadota</taxon>
        <taxon>Alphaproteobacteria</taxon>
        <taxon>Rhodobacterales</taxon>
        <taxon>Roseobacteraceae</taxon>
        <taxon>Palleronia</taxon>
    </lineage>
</organism>
<keyword evidence="1" id="KW-0472">Membrane</keyword>
<keyword evidence="1" id="KW-1133">Transmembrane helix</keyword>
<evidence type="ECO:0000256" key="1">
    <source>
        <dbReference type="SAM" id="Phobius"/>
    </source>
</evidence>
<dbReference type="EMBL" id="JAEKPD010000005">
    <property type="protein sequence ID" value="MBJ3762242.1"/>
    <property type="molecule type" value="Genomic_DNA"/>
</dbReference>
<name>A0A934M980_9RHOB</name>
<comment type="caution">
    <text evidence="2">The sequence shown here is derived from an EMBL/GenBank/DDBJ whole genome shotgun (WGS) entry which is preliminary data.</text>
</comment>
<keyword evidence="3" id="KW-1185">Reference proteome</keyword>
<reference evidence="2" key="1">
    <citation type="submission" date="2020-12" db="EMBL/GenBank/DDBJ databases">
        <title>Bacterial taxonomy.</title>
        <authorList>
            <person name="Pan X."/>
        </authorList>
    </citation>
    <scope>NUCLEOTIDE SEQUENCE</scope>
    <source>
        <strain evidence="2">KCTC 52957</strain>
    </source>
</reference>
<proteinExistence type="predicted"/>
<gene>
    <name evidence="2" type="ORF">ILP92_05725</name>
</gene>
<dbReference type="Proteomes" id="UP000642488">
    <property type="component" value="Unassembled WGS sequence"/>
</dbReference>
<evidence type="ECO:0000313" key="3">
    <source>
        <dbReference type="Proteomes" id="UP000642488"/>
    </source>
</evidence>
<keyword evidence="1" id="KW-0812">Transmembrane</keyword>
<protein>
    <submittedName>
        <fullName evidence="2">DNA repair protein</fullName>
    </submittedName>
</protein>